<evidence type="ECO:0000313" key="2">
    <source>
        <dbReference type="EMBL" id="CBE69486.1"/>
    </source>
</evidence>
<dbReference type="KEGG" id="mox:DAMO_2429"/>
<accession>D5MIW3</accession>
<proteinExistence type="predicted"/>
<dbReference type="HOGENOM" id="CLU_1615980_0_0_0"/>
<organism evidence="2 3">
    <name type="scientific">Methylomirabilis oxygeniifera</name>
    <dbReference type="NCBI Taxonomy" id="671143"/>
    <lineage>
        <taxon>Bacteria</taxon>
        <taxon>Candidatus Methylomirabilota</taxon>
        <taxon>Candidatus Methylomirabilia</taxon>
        <taxon>Candidatus Methylomirabilales</taxon>
        <taxon>Candidatus Methylomirabilaceae</taxon>
        <taxon>Candidatus Methylomirabilis</taxon>
    </lineage>
</organism>
<evidence type="ECO:0000313" key="3">
    <source>
        <dbReference type="Proteomes" id="UP000006898"/>
    </source>
</evidence>
<feature type="region of interest" description="Disordered" evidence="1">
    <location>
        <begin position="116"/>
        <end position="136"/>
    </location>
</feature>
<dbReference type="STRING" id="671143.DAMO_2429"/>
<dbReference type="AlphaFoldDB" id="D5MIW3"/>
<name>D5MIW3_METO1</name>
<dbReference type="Proteomes" id="UP000006898">
    <property type="component" value="Chromosome"/>
</dbReference>
<reference evidence="2 3" key="1">
    <citation type="journal article" date="2010" name="Nature">
        <title>Nitrite-driven anaerobic methane oxidation by oxygenic bacteria.</title>
        <authorList>
            <person name="Ettwig K.F."/>
            <person name="Butler M.K."/>
            <person name="Le Paslier D."/>
            <person name="Pelletier E."/>
            <person name="Mangenot S."/>
            <person name="Kuypers M.M.M."/>
            <person name="Schreiber F."/>
            <person name="Dutilh B.E."/>
            <person name="Zedelius J."/>
            <person name="de Beer D."/>
            <person name="Gloerich J."/>
            <person name="Wessels H.J.C.T."/>
            <person name="van Allen T."/>
            <person name="Luesken F."/>
            <person name="Wu M."/>
            <person name="van de Pas-Schoonen K.T."/>
            <person name="Op den Camp H.J.M."/>
            <person name="Janssen-Megens E.M."/>
            <person name="Francoijs K-J."/>
            <person name="Stunnenberg H."/>
            <person name="Weissenbach J."/>
            <person name="Jetten M.S.M."/>
            <person name="Strous M."/>
        </authorList>
    </citation>
    <scope>NUCLEOTIDE SEQUENCE [LARGE SCALE GENOMIC DNA]</scope>
</reference>
<sequence length="164" mass="17671">MAVHAIVGLRQRDTPPLVLGVARDTLMGTQLFPSLAETGLEEAIDRVAVIGSLVTGHAVRITYGKPSEVGGHFTPTNGMAQIGLNLLAEAAWCVFMAGRAGKLAVSCIHGSFRMKPLPDGKHGKRQDRKSQTEADRIGAVLPFPCPSKFRSHGRHVKLRARNSR</sequence>
<dbReference type="EMBL" id="FP565575">
    <property type="protein sequence ID" value="CBE69486.1"/>
    <property type="molecule type" value="Genomic_DNA"/>
</dbReference>
<protein>
    <submittedName>
        <fullName evidence="2">Uncharacterized protein</fullName>
    </submittedName>
</protein>
<evidence type="ECO:0000256" key="1">
    <source>
        <dbReference type="SAM" id="MobiDB-lite"/>
    </source>
</evidence>
<gene>
    <name evidence="2" type="ORF">DAMO_2429</name>
</gene>